<keyword evidence="6" id="KW-0411">Iron-sulfur</keyword>
<keyword evidence="3" id="KW-0949">S-adenosyl-L-methionine</keyword>
<name>A0ABT4RTN3_9ACTN</name>
<evidence type="ECO:0000256" key="4">
    <source>
        <dbReference type="ARBA" id="ARBA00022723"/>
    </source>
</evidence>
<evidence type="ECO:0000256" key="6">
    <source>
        <dbReference type="ARBA" id="ARBA00023014"/>
    </source>
</evidence>
<dbReference type="InterPro" id="IPR007197">
    <property type="entry name" value="rSAM"/>
</dbReference>
<protein>
    <submittedName>
        <fullName evidence="7">Radical SAM protein</fullName>
    </submittedName>
</protein>
<proteinExistence type="predicted"/>
<gene>
    <name evidence="7" type="ORF">OJ962_30935</name>
</gene>
<keyword evidence="2" id="KW-0004">4Fe-4S</keyword>
<evidence type="ECO:0000256" key="1">
    <source>
        <dbReference type="ARBA" id="ARBA00001966"/>
    </source>
</evidence>
<keyword evidence="8" id="KW-1185">Reference proteome</keyword>
<dbReference type="Gene3D" id="3.20.20.70">
    <property type="entry name" value="Aldolase class I"/>
    <property type="match status" value="1"/>
</dbReference>
<dbReference type="PANTHER" id="PTHR30352:SF2">
    <property type="entry name" value="ANAEROBIC RIBONUCLEOSIDE-TRIPHOSPHATE REDUCTASE-ACTIVATING PROTEIN"/>
    <property type="match status" value="1"/>
</dbReference>
<evidence type="ECO:0000256" key="2">
    <source>
        <dbReference type="ARBA" id="ARBA00022485"/>
    </source>
</evidence>
<evidence type="ECO:0000313" key="7">
    <source>
        <dbReference type="EMBL" id="MDA0141942.1"/>
    </source>
</evidence>
<reference evidence="7" key="1">
    <citation type="submission" date="2022-10" db="EMBL/GenBank/DDBJ databases">
        <title>The WGS of Solirubrobacter sp. CPCC 204708.</title>
        <authorList>
            <person name="Jiang Z."/>
        </authorList>
    </citation>
    <scope>NUCLEOTIDE SEQUENCE</scope>
    <source>
        <strain evidence="7">CPCC 204708</strain>
    </source>
</reference>
<keyword evidence="4" id="KW-0479">Metal-binding</keyword>
<dbReference type="RefSeq" id="WP_202955946.1">
    <property type="nucleotide sequence ID" value="NZ_JAPCID010000069.1"/>
</dbReference>
<dbReference type="SFLD" id="SFLDG01063">
    <property type="entry name" value="activating_enzymes__group_1"/>
    <property type="match status" value="1"/>
</dbReference>
<dbReference type="SUPFAM" id="SSF102114">
    <property type="entry name" value="Radical SAM enzymes"/>
    <property type="match status" value="1"/>
</dbReference>
<evidence type="ECO:0000313" key="8">
    <source>
        <dbReference type="Proteomes" id="UP001147700"/>
    </source>
</evidence>
<organism evidence="7 8">
    <name type="scientific">Solirubrobacter deserti</name>
    <dbReference type="NCBI Taxonomy" id="2282478"/>
    <lineage>
        <taxon>Bacteria</taxon>
        <taxon>Bacillati</taxon>
        <taxon>Actinomycetota</taxon>
        <taxon>Thermoleophilia</taxon>
        <taxon>Solirubrobacterales</taxon>
        <taxon>Solirubrobacteraceae</taxon>
        <taxon>Solirubrobacter</taxon>
    </lineage>
</organism>
<dbReference type="InterPro" id="IPR012837">
    <property type="entry name" value="NrdG"/>
</dbReference>
<sequence length="215" mass="23150">MTRHHGIDEPGTVYVARLQRSTAVLGPGDRAAVWVQGCELRCHGCLAAETHPRGGTPYAVEALVDWLVAAGGDGVTFSGGEPMLQAAALTRVVDLLRTRRPGLSVMVYTGYRLEWLRRSGAPAQRALLERADLLVDGPYVERRHAPLRWRGSRNQRLIDLSGLHAGQLTPDVSAGLELELDEQLGLLVTGVPPLPHLRDWLAGVTSADETAASGS</sequence>
<dbReference type="InterPro" id="IPR058240">
    <property type="entry name" value="rSAM_sf"/>
</dbReference>
<dbReference type="InterPro" id="IPR013785">
    <property type="entry name" value="Aldolase_TIM"/>
</dbReference>
<evidence type="ECO:0000256" key="5">
    <source>
        <dbReference type="ARBA" id="ARBA00023004"/>
    </source>
</evidence>
<dbReference type="Proteomes" id="UP001147700">
    <property type="component" value="Unassembled WGS sequence"/>
</dbReference>
<evidence type="ECO:0000256" key="3">
    <source>
        <dbReference type="ARBA" id="ARBA00022691"/>
    </source>
</evidence>
<dbReference type="InterPro" id="IPR034457">
    <property type="entry name" value="Organic_radical-activating"/>
</dbReference>
<dbReference type="PANTHER" id="PTHR30352">
    <property type="entry name" value="PYRUVATE FORMATE-LYASE-ACTIVATING ENZYME"/>
    <property type="match status" value="1"/>
</dbReference>
<dbReference type="SFLD" id="SFLDG01066">
    <property type="entry name" value="organic_radical-activating_enz"/>
    <property type="match status" value="1"/>
</dbReference>
<dbReference type="SFLD" id="SFLDF00299">
    <property type="entry name" value="anaerobic_ribonucleoside-triph"/>
    <property type="match status" value="1"/>
</dbReference>
<comment type="cofactor">
    <cofactor evidence="1">
        <name>[4Fe-4S] cluster</name>
        <dbReference type="ChEBI" id="CHEBI:49883"/>
    </cofactor>
</comment>
<dbReference type="SFLD" id="SFLDS00029">
    <property type="entry name" value="Radical_SAM"/>
    <property type="match status" value="1"/>
</dbReference>
<keyword evidence="5" id="KW-0408">Iron</keyword>
<dbReference type="EMBL" id="JAPCID010000069">
    <property type="protein sequence ID" value="MDA0141942.1"/>
    <property type="molecule type" value="Genomic_DNA"/>
</dbReference>
<comment type="caution">
    <text evidence="7">The sequence shown here is derived from an EMBL/GenBank/DDBJ whole genome shotgun (WGS) entry which is preliminary data.</text>
</comment>
<dbReference type="Pfam" id="PF13353">
    <property type="entry name" value="Fer4_12"/>
    <property type="match status" value="1"/>
</dbReference>
<accession>A0ABT4RTN3</accession>